<gene>
    <name evidence="1" type="ORF">SAMN05444352_11729</name>
</gene>
<proteinExistence type="predicted"/>
<organism evidence="1 2">
    <name type="scientific">Pseudomonas japonica</name>
    <dbReference type="NCBI Taxonomy" id="256466"/>
    <lineage>
        <taxon>Bacteria</taxon>
        <taxon>Pseudomonadati</taxon>
        <taxon>Pseudomonadota</taxon>
        <taxon>Gammaproteobacteria</taxon>
        <taxon>Pseudomonadales</taxon>
        <taxon>Pseudomonadaceae</taxon>
        <taxon>Pseudomonas</taxon>
    </lineage>
</organism>
<reference evidence="2" key="1">
    <citation type="submission" date="2017-06" db="EMBL/GenBank/DDBJ databases">
        <authorList>
            <person name="Varghese N."/>
            <person name="Submissions S."/>
        </authorList>
    </citation>
    <scope>NUCLEOTIDE SEQUENCE [LARGE SCALE GENOMIC DNA]</scope>
    <source>
        <strain evidence="2">DSM 22348</strain>
    </source>
</reference>
<keyword evidence="2" id="KW-1185">Reference proteome</keyword>
<dbReference type="AlphaFoldDB" id="A0A239HZY6"/>
<sequence length="248" mass="28336">MMEKAVAEFLREKKDDLPSLYDWAFDDHLATKEFGIAFTGKTSFDRTLELKAGLRDLVLSTRCEAEHGRIATYFIKVWGGIKRFSKVRETLELFSPHKGSPAVPSGFKPPFKLISSWSKWASIVCPDWACIYDARVAYSLNAINYLTGAAHPIFPMPEGRNTRLKMLDVTTLLLGERLLQGESSDPKSMREKHFVPEQDAYLRYLSIVRKVSKDLWGDEKHIHEVEMLLFALADGDIYQEVFDRLAKA</sequence>
<evidence type="ECO:0000313" key="2">
    <source>
        <dbReference type="Proteomes" id="UP000198407"/>
    </source>
</evidence>
<accession>A0A239HZY6</accession>
<name>A0A239HZY6_9PSED</name>
<protein>
    <submittedName>
        <fullName evidence="1">Uncharacterized protein</fullName>
    </submittedName>
</protein>
<evidence type="ECO:0000313" key="1">
    <source>
        <dbReference type="EMBL" id="SNS86789.1"/>
    </source>
</evidence>
<dbReference type="EMBL" id="FZOL01000017">
    <property type="protein sequence ID" value="SNS86789.1"/>
    <property type="molecule type" value="Genomic_DNA"/>
</dbReference>
<dbReference type="Proteomes" id="UP000198407">
    <property type="component" value="Unassembled WGS sequence"/>
</dbReference>